<proteinExistence type="predicted"/>
<protein>
    <submittedName>
        <fullName evidence="2">Uncharacterized protein</fullName>
    </submittedName>
</protein>
<name>A0AAC9Z5W3_9RHOB</name>
<dbReference type="AlphaFoldDB" id="A0AAC9Z5W3"/>
<gene>
    <name evidence="2" type="ORF">PhaeoP63_00151</name>
</gene>
<keyword evidence="1" id="KW-0472">Membrane</keyword>
<sequence length="157" mass="17691">MTTGKPNRLAEKLNADLEAIRKEHADLMASQLQSFRSDIQDSARLARDTIETDTSTFLDWSGRAWQDHINTIRRLMRISPWIASLACLLVVVATLALTLFWSWQLSEMTSRTQLETLGLQTVQHERATYLILPPETASIRSCTMAGQTVSCIKVEAN</sequence>
<evidence type="ECO:0000256" key="1">
    <source>
        <dbReference type="SAM" id="Phobius"/>
    </source>
</evidence>
<organism evidence="2 3">
    <name type="scientific">Phaeobacter gallaeciensis</name>
    <dbReference type="NCBI Taxonomy" id="60890"/>
    <lineage>
        <taxon>Bacteria</taxon>
        <taxon>Pseudomonadati</taxon>
        <taxon>Pseudomonadota</taxon>
        <taxon>Alphaproteobacteria</taxon>
        <taxon>Rhodobacterales</taxon>
        <taxon>Roseobacteraceae</taxon>
        <taxon>Phaeobacter</taxon>
    </lineage>
</organism>
<keyword evidence="1" id="KW-1133">Transmembrane helix</keyword>
<evidence type="ECO:0000313" key="2">
    <source>
        <dbReference type="EMBL" id="ATF04268.1"/>
    </source>
</evidence>
<keyword evidence="1" id="KW-0812">Transmembrane</keyword>
<feature type="transmembrane region" description="Helical" evidence="1">
    <location>
        <begin position="81"/>
        <end position="103"/>
    </location>
</feature>
<dbReference type="EMBL" id="CP010784">
    <property type="protein sequence ID" value="ATF04268.1"/>
    <property type="molecule type" value="Genomic_DNA"/>
</dbReference>
<reference evidence="2 3" key="1">
    <citation type="journal article" date="2017" name="Front. Microbiol.">
        <title>Phaeobacter piscinae sp. nov., a species of the Roseobacter group and potential aquaculture probiont.</title>
        <authorList>
            <person name="Sonnenschein E.C."/>
            <person name="Phippen C.B.W."/>
            <person name="Nielsen K.F."/>
            <person name="Mateiu R.V."/>
            <person name="Melchiorsen J."/>
            <person name="Gram L."/>
            <person name="Overmann J."/>
            <person name="Freese H.M."/>
        </authorList>
    </citation>
    <scope>NUCLEOTIDE SEQUENCE [LARGE SCALE GENOMIC DNA]</scope>
    <source>
        <strain evidence="2 3">P63</strain>
    </source>
</reference>
<accession>A0AAC9Z5W3</accession>
<evidence type="ECO:0000313" key="3">
    <source>
        <dbReference type="Proteomes" id="UP000217545"/>
    </source>
</evidence>
<dbReference type="Proteomes" id="UP000217545">
    <property type="component" value="Chromosome"/>
</dbReference>